<name>A0ABU8GPS9_9ACTN</name>
<reference evidence="1 2" key="1">
    <citation type="submission" date="2024-03" db="EMBL/GenBank/DDBJ databases">
        <title>First Report of Pectobacterium brasiliscabiei causing potato scab in china.</title>
        <authorList>
            <person name="Handique U."/>
        </authorList>
    </citation>
    <scope>NUCLEOTIDE SEQUENCE [LARGE SCALE GENOMIC DNA]</scope>
    <source>
        <strain evidence="1 2">ZRIMU1503</strain>
    </source>
</reference>
<dbReference type="RefSeq" id="WP_336556474.1">
    <property type="nucleotide sequence ID" value="NZ_JBBAYL010000024.1"/>
</dbReference>
<organism evidence="1 2">
    <name type="scientific">Streptomyces brasiliscabiei</name>
    <dbReference type="NCBI Taxonomy" id="2736302"/>
    <lineage>
        <taxon>Bacteria</taxon>
        <taxon>Bacillati</taxon>
        <taxon>Actinomycetota</taxon>
        <taxon>Actinomycetes</taxon>
        <taxon>Kitasatosporales</taxon>
        <taxon>Streptomycetaceae</taxon>
        <taxon>Streptomyces</taxon>
    </lineage>
</organism>
<dbReference type="Proteomes" id="UP001365781">
    <property type="component" value="Unassembled WGS sequence"/>
</dbReference>
<evidence type="ECO:0000313" key="1">
    <source>
        <dbReference type="EMBL" id="MEI5615195.1"/>
    </source>
</evidence>
<sequence>MAFTQVTTMLRVGNPLSAIDPASKIRPDWWTDDTYLHLAAIEDQALPGRGLLGDERTHPTLPVLGDLIKAVWQLGKTGGHDDCSERAVEALRSVELCAGRAAAAARLTLSQRTDRCEDDELAVSDRECEKIDPDFGPPLAHLTQATFTVRLPGYSGDSISGSLRVDDEAVLTVTGSGPLADLDLLGRLDTRAVIDAIENLVVRQLSRPIAP</sequence>
<gene>
    <name evidence="1" type="ORF">WB403_39360</name>
</gene>
<protein>
    <submittedName>
        <fullName evidence="1">Uncharacterized protein</fullName>
    </submittedName>
</protein>
<dbReference type="EMBL" id="JBBAYM010000035">
    <property type="protein sequence ID" value="MEI5615195.1"/>
    <property type="molecule type" value="Genomic_DNA"/>
</dbReference>
<comment type="caution">
    <text evidence="1">The sequence shown here is derived from an EMBL/GenBank/DDBJ whole genome shotgun (WGS) entry which is preliminary data.</text>
</comment>
<evidence type="ECO:0000313" key="2">
    <source>
        <dbReference type="Proteomes" id="UP001365781"/>
    </source>
</evidence>
<proteinExistence type="predicted"/>
<keyword evidence="2" id="KW-1185">Reference proteome</keyword>
<accession>A0ABU8GPS9</accession>